<evidence type="ECO:0000313" key="5">
    <source>
        <dbReference type="Proteomes" id="UP000317369"/>
    </source>
</evidence>
<reference evidence="4 5" key="1">
    <citation type="submission" date="2019-02" db="EMBL/GenBank/DDBJ databases">
        <title>Deep-cultivation of Planctomycetes and their phenomic and genomic characterization uncovers novel biology.</title>
        <authorList>
            <person name="Wiegand S."/>
            <person name="Jogler M."/>
            <person name="Boedeker C."/>
            <person name="Pinto D."/>
            <person name="Vollmers J."/>
            <person name="Rivas-Marin E."/>
            <person name="Kohn T."/>
            <person name="Peeters S.H."/>
            <person name="Heuer A."/>
            <person name="Rast P."/>
            <person name="Oberbeckmann S."/>
            <person name="Bunk B."/>
            <person name="Jeske O."/>
            <person name="Meyerdierks A."/>
            <person name="Storesund J.E."/>
            <person name="Kallscheuer N."/>
            <person name="Luecker S."/>
            <person name="Lage O.M."/>
            <person name="Pohl T."/>
            <person name="Merkel B.J."/>
            <person name="Hornburger P."/>
            <person name="Mueller R.-W."/>
            <person name="Bruemmer F."/>
            <person name="Labrenz M."/>
            <person name="Spormann A.M."/>
            <person name="Op den Camp H."/>
            <person name="Overmann J."/>
            <person name="Amann R."/>
            <person name="Jetten M.S.M."/>
            <person name="Mascher T."/>
            <person name="Medema M.H."/>
            <person name="Devos D.P."/>
            <person name="Kaster A.-K."/>
            <person name="Ovreas L."/>
            <person name="Rohde M."/>
            <person name="Galperin M.Y."/>
            <person name="Jogler C."/>
        </authorList>
    </citation>
    <scope>NUCLEOTIDE SEQUENCE [LARGE SCALE GENOMIC DNA]</scope>
    <source>
        <strain evidence="4 5">KS4</strain>
    </source>
</reference>
<dbReference type="PROSITE" id="PS51257">
    <property type="entry name" value="PROKAR_LIPOPROTEIN"/>
    <property type="match status" value="1"/>
</dbReference>
<gene>
    <name evidence="4" type="primary">oprF</name>
    <name evidence="4" type="ORF">KS4_11300</name>
</gene>
<proteinExistence type="predicted"/>
<evidence type="ECO:0000313" key="4">
    <source>
        <dbReference type="EMBL" id="QDU33088.1"/>
    </source>
</evidence>
<organism evidence="4 5">
    <name type="scientific">Poriferisphaera corsica</name>
    <dbReference type="NCBI Taxonomy" id="2528020"/>
    <lineage>
        <taxon>Bacteria</taxon>
        <taxon>Pseudomonadati</taxon>
        <taxon>Planctomycetota</taxon>
        <taxon>Phycisphaerae</taxon>
        <taxon>Phycisphaerales</taxon>
        <taxon>Phycisphaeraceae</taxon>
        <taxon>Poriferisphaera</taxon>
    </lineage>
</organism>
<dbReference type="InterPro" id="IPR006665">
    <property type="entry name" value="OmpA-like"/>
</dbReference>
<dbReference type="PROSITE" id="PS51123">
    <property type="entry name" value="OMPA_2"/>
    <property type="match status" value="1"/>
</dbReference>
<accession>A0A517YS99</accession>
<evidence type="ECO:0000256" key="1">
    <source>
        <dbReference type="PROSITE-ProRule" id="PRU00473"/>
    </source>
</evidence>
<feature type="coiled-coil region" evidence="2">
    <location>
        <begin position="35"/>
        <end position="100"/>
    </location>
</feature>
<dbReference type="CDD" id="cd07185">
    <property type="entry name" value="OmpA_C-like"/>
    <property type="match status" value="1"/>
</dbReference>
<dbReference type="InterPro" id="IPR050330">
    <property type="entry name" value="Bact_OuterMem_StrucFunc"/>
</dbReference>
<dbReference type="InterPro" id="IPR036737">
    <property type="entry name" value="OmpA-like_sf"/>
</dbReference>
<protein>
    <submittedName>
        <fullName evidence="4">Outer membrane porin F</fullName>
    </submittedName>
</protein>
<dbReference type="Pfam" id="PF00691">
    <property type="entry name" value="OmpA"/>
    <property type="match status" value="1"/>
</dbReference>
<dbReference type="AlphaFoldDB" id="A0A517YS99"/>
<dbReference type="KEGG" id="pcor:KS4_11300"/>
<evidence type="ECO:0000259" key="3">
    <source>
        <dbReference type="PROSITE" id="PS51123"/>
    </source>
</evidence>
<dbReference type="Proteomes" id="UP000317369">
    <property type="component" value="Chromosome"/>
</dbReference>
<dbReference type="EMBL" id="CP036425">
    <property type="protein sequence ID" value="QDU33088.1"/>
    <property type="molecule type" value="Genomic_DNA"/>
</dbReference>
<dbReference type="OrthoDB" id="9815217at2"/>
<dbReference type="Gene3D" id="3.30.1330.60">
    <property type="entry name" value="OmpA-like domain"/>
    <property type="match status" value="1"/>
</dbReference>
<name>A0A517YS99_9BACT</name>
<dbReference type="GO" id="GO:0016020">
    <property type="term" value="C:membrane"/>
    <property type="evidence" value="ECO:0007669"/>
    <property type="project" value="UniProtKB-UniRule"/>
</dbReference>
<keyword evidence="5" id="KW-1185">Reference proteome</keyword>
<keyword evidence="1" id="KW-0472">Membrane</keyword>
<feature type="domain" description="OmpA-like" evidence="3">
    <location>
        <begin position="127"/>
        <end position="253"/>
    </location>
</feature>
<keyword evidence="2" id="KW-0175">Coiled coil</keyword>
<dbReference type="SUPFAM" id="SSF103088">
    <property type="entry name" value="OmpA-like"/>
    <property type="match status" value="1"/>
</dbReference>
<evidence type="ECO:0000256" key="2">
    <source>
        <dbReference type="SAM" id="Coils"/>
    </source>
</evidence>
<dbReference type="PANTHER" id="PTHR30329:SF21">
    <property type="entry name" value="LIPOPROTEIN YIAD-RELATED"/>
    <property type="match status" value="1"/>
</dbReference>
<dbReference type="PANTHER" id="PTHR30329">
    <property type="entry name" value="STATOR ELEMENT OF FLAGELLAR MOTOR COMPLEX"/>
    <property type="match status" value="1"/>
</dbReference>
<sequence length="294" mass="30967">MKSFARLAMATVILSSVGMVGCVAQSEVDQFRELYRKSEAQQIELQSRLDEANARILALQAEPKVDLEAKAALEAALAEKAQLLAALDEAKERIRDMASSSNQLPVVLSNKLESLAASNPGLMSYDSKSGMVRLASDMTFALGKTEVSSAASASLAQLAVVLNSGEAMAYEVRVVGHTDNVPMKNPVNKDKYGDNWGLSAGRAIAVKSVLQKAGVSPSRMSIAGYGEYRPIAANNVTGSQANRRVEIFLVAMPAPVAAAPVVKATPVVAPKAAAPTPVVAPAPVKKETAPVFYK</sequence>